<comment type="subunit">
    <text evidence="2 11">Heterotrimer of A, B and C subunits.</text>
</comment>
<dbReference type="STRING" id="1142394.PSMK_26710"/>
<accession>I0IHU2</accession>
<comment type="catalytic activity">
    <reaction evidence="9 11">
        <text>L-aspartyl-tRNA(Asn) + L-glutamine + ATP + H2O = L-asparaginyl-tRNA(Asn) + L-glutamate + ADP + phosphate + 2 H(+)</text>
        <dbReference type="Rhea" id="RHEA:14513"/>
        <dbReference type="Rhea" id="RHEA-COMP:9674"/>
        <dbReference type="Rhea" id="RHEA-COMP:9677"/>
        <dbReference type="ChEBI" id="CHEBI:15377"/>
        <dbReference type="ChEBI" id="CHEBI:15378"/>
        <dbReference type="ChEBI" id="CHEBI:29985"/>
        <dbReference type="ChEBI" id="CHEBI:30616"/>
        <dbReference type="ChEBI" id="CHEBI:43474"/>
        <dbReference type="ChEBI" id="CHEBI:58359"/>
        <dbReference type="ChEBI" id="CHEBI:78515"/>
        <dbReference type="ChEBI" id="CHEBI:78516"/>
        <dbReference type="ChEBI" id="CHEBI:456216"/>
    </reaction>
</comment>
<evidence type="ECO:0000256" key="3">
    <source>
        <dbReference type="ARBA" id="ARBA00016923"/>
    </source>
</evidence>
<evidence type="ECO:0000256" key="2">
    <source>
        <dbReference type="ARBA" id="ARBA00011123"/>
    </source>
</evidence>
<evidence type="ECO:0000313" key="14">
    <source>
        <dbReference type="Proteomes" id="UP000007881"/>
    </source>
</evidence>
<dbReference type="InterPro" id="IPR017959">
    <property type="entry name" value="Asn/Gln-tRNA_amidoTrfase_suB/E"/>
</dbReference>
<dbReference type="NCBIfam" id="TIGR00133">
    <property type="entry name" value="gatB"/>
    <property type="match status" value="1"/>
</dbReference>
<comment type="function">
    <text evidence="8 11">Allows the formation of correctly charged Asn-tRNA(Asn) or Gln-tRNA(Gln) through the transamidation of misacylated Asp-tRNA(Asn) or Glu-tRNA(Gln) in organisms which lack either or both of asparaginyl-tRNA or glutaminyl-tRNA synthetases. The reaction takes place in the presence of glutamine and ATP through an activated phospho-Asp-tRNA(Asn) or phospho-Glu-tRNA(Gln).</text>
</comment>
<dbReference type="GO" id="GO:0070681">
    <property type="term" value="P:glutaminyl-tRNAGln biosynthesis via transamidation"/>
    <property type="evidence" value="ECO:0007669"/>
    <property type="project" value="TreeGrafter"/>
</dbReference>
<keyword evidence="4 11" id="KW-0436">Ligase</keyword>
<evidence type="ECO:0000259" key="12">
    <source>
        <dbReference type="SMART" id="SM00845"/>
    </source>
</evidence>
<dbReference type="InterPro" id="IPR023168">
    <property type="entry name" value="GatB_Yqey_C_2"/>
</dbReference>
<evidence type="ECO:0000256" key="7">
    <source>
        <dbReference type="ARBA" id="ARBA00022917"/>
    </source>
</evidence>
<dbReference type="NCBIfam" id="NF004012">
    <property type="entry name" value="PRK05477.1-2"/>
    <property type="match status" value="1"/>
</dbReference>
<dbReference type="Pfam" id="PF02637">
    <property type="entry name" value="GatB_Yqey"/>
    <property type="match status" value="1"/>
</dbReference>
<dbReference type="PROSITE" id="PS01234">
    <property type="entry name" value="GATB"/>
    <property type="match status" value="1"/>
</dbReference>
<dbReference type="SUPFAM" id="SSF89095">
    <property type="entry name" value="GatB/YqeY motif"/>
    <property type="match status" value="1"/>
</dbReference>
<gene>
    <name evidence="11 13" type="primary">gatB</name>
    <name evidence="13" type="ordered locus">PSMK_26710</name>
</gene>
<dbReference type="InterPro" id="IPR004413">
    <property type="entry name" value="GatB"/>
</dbReference>
<keyword evidence="5 11" id="KW-0547">Nucleotide-binding</keyword>
<dbReference type="NCBIfam" id="NF004014">
    <property type="entry name" value="PRK05477.1-4"/>
    <property type="match status" value="1"/>
</dbReference>
<comment type="catalytic activity">
    <reaction evidence="10 11">
        <text>L-glutamyl-tRNA(Gln) + L-glutamine + ATP + H2O = L-glutaminyl-tRNA(Gln) + L-glutamate + ADP + phosphate + H(+)</text>
        <dbReference type="Rhea" id="RHEA:17521"/>
        <dbReference type="Rhea" id="RHEA-COMP:9681"/>
        <dbReference type="Rhea" id="RHEA-COMP:9684"/>
        <dbReference type="ChEBI" id="CHEBI:15377"/>
        <dbReference type="ChEBI" id="CHEBI:15378"/>
        <dbReference type="ChEBI" id="CHEBI:29985"/>
        <dbReference type="ChEBI" id="CHEBI:30616"/>
        <dbReference type="ChEBI" id="CHEBI:43474"/>
        <dbReference type="ChEBI" id="CHEBI:58359"/>
        <dbReference type="ChEBI" id="CHEBI:78520"/>
        <dbReference type="ChEBI" id="CHEBI:78521"/>
        <dbReference type="ChEBI" id="CHEBI:456216"/>
    </reaction>
</comment>
<dbReference type="EC" id="6.3.5.-" evidence="11"/>
<dbReference type="HAMAP" id="MF_00121">
    <property type="entry name" value="GatB"/>
    <property type="match status" value="1"/>
</dbReference>
<evidence type="ECO:0000256" key="9">
    <source>
        <dbReference type="ARBA" id="ARBA00047380"/>
    </source>
</evidence>
<dbReference type="Gene3D" id="1.10.10.410">
    <property type="match status" value="1"/>
</dbReference>
<dbReference type="GO" id="GO:0050567">
    <property type="term" value="F:glutaminyl-tRNA synthase (glutamine-hydrolyzing) activity"/>
    <property type="evidence" value="ECO:0007669"/>
    <property type="project" value="UniProtKB-UniRule"/>
</dbReference>
<dbReference type="InterPro" id="IPR003789">
    <property type="entry name" value="Asn/Gln_tRNA_amidoTrase-B-like"/>
</dbReference>
<dbReference type="PATRIC" id="fig|1142394.8.peg.2762"/>
<feature type="domain" description="Asn/Gln amidotransferase" evidence="12">
    <location>
        <begin position="367"/>
        <end position="517"/>
    </location>
</feature>
<dbReference type="PANTHER" id="PTHR11659:SF0">
    <property type="entry name" value="GLUTAMYL-TRNA(GLN) AMIDOTRANSFERASE SUBUNIT B, MITOCHONDRIAL"/>
    <property type="match status" value="1"/>
</dbReference>
<dbReference type="InterPro" id="IPR006075">
    <property type="entry name" value="Asn/Gln-tRNA_Trfase_suB/E_cat"/>
</dbReference>
<evidence type="ECO:0000256" key="8">
    <source>
        <dbReference type="ARBA" id="ARBA00024799"/>
    </source>
</evidence>
<dbReference type="InterPro" id="IPR014746">
    <property type="entry name" value="Gln_synth/guanido_kin_cat_dom"/>
</dbReference>
<dbReference type="KEGG" id="phm:PSMK_26710"/>
<name>I0IHU2_PHYMF</name>
<sequence>MPDPNPRSGASDPGEPHGLTTTLVVGMEVHVELMTRTKMWTSAPNVAHPDFFDAAPNALADPVVVALPGTLPVMNRAAVEMSVRVGLALGSEIADSANWDRKSYFYPDLPKNYQISQYDRPLCLGGSLDAGTPGAPRPIRVTRAHLEEDAGKLMHELPAAEQHLADESNEDVSFVDLNRAGTPLLEIVSEPDVKTADEAVVFCERLRELVRHLGVTAGVMQRGHVRFEPNINVVIRDADGTEFKTPIVEVKNLNSFKAVRGAIEHEHRRQVDQWVRDGKVMRPGAKATRGWDDAAMVTTVQREKEDAQDYRYFPDPDLVEVSVGEEWLAEIRASQPELPSARRSRYAELGIKQADAEVLMAEPSACAYLDAVLDAGAPDAAKAAAFLLNTAMQAANAAGTDLAGLGASAEQTAGVLKLLASDQIASSSAGDLLETLRGTDAPAESVAAEHGLLLTDNADELDAWVAAALADPAMAPAIEDVKAGKKKAIGALVGRVMKESGGKANPKKVAPALMQRLG</sequence>
<organism evidence="13 14">
    <name type="scientific">Phycisphaera mikurensis (strain NBRC 102666 / KCTC 22515 / FYK2301M01)</name>
    <dbReference type="NCBI Taxonomy" id="1142394"/>
    <lineage>
        <taxon>Bacteria</taxon>
        <taxon>Pseudomonadati</taxon>
        <taxon>Planctomycetota</taxon>
        <taxon>Phycisphaerae</taxon>
        <taxon>Phycisphaerales</taxon>
        <taxon>Phycisphaeraceae</taxon>
        <taxon>Phycisphaera</taxon>
    </lineage>
</organism>
<dbReference type="Proteomes" id="UP000007881">
    <property type="component" value="Chromosome"/>
</dbReference>
<keyword evidence="6 11" id="KW-0067">ATP-binding</keyword>
<evidence type="ECO:0000313" key="13">
    <source>
        <dbReference type="EMBL" id="BAM04830.1"/>
    </source>
</evidence>
<evidence type="ECO:0000256" key="4">
    <source>
        <dbReference type="ARBA" id="ARBA00022598"/>
    </source>
</evidence>
<proteinExistence type="inferred from homology"/>
<comment type="similarity">
    <text evidence="1 11">Belongs to the GatB/GatE family. GatB subfamily.</text>
</comment>
<dbReference type="GO" id="GO:0016740">
    <property type="term" value="F:transferase activity"/>
    <property type="evidence" value="ECO:0007669"/>
    <property type="project" value="UniProtKB-KW"/>
</dbReference>
<dbReference type="SUPFAM" id="SSF55931">
    <property type="entry name" value="Glutamine synthetase/guanido kinase"/>
    <property type="match status" value="1"/>
</dbReference>
<evidence type="ECO:0000256" key="6">
    <source>
        <dbReference type="ARBA" id="ARBA00022840"/>
    </source>
</evidence>
<dbReference type="AlphaFoldDB" id="I0IHU2"/>
<evidence type="ECO:0000256" key="1">
    <source>
        <dbReference type="ARBA" id="ARBA00005306"/>
    </source>
</evidence>
<evidence type="ECO:0000256" key="5">
    <source>
        <dbReference type="ARBA" id="ARBA00022741"/>
    </source>
</evidence>
<dbReference type="InterPro" id="IPR017958">
    <property type="entry name" value="Gln-tRNA_amidoTrfase_suB_CS"/>
</dbReference>
<keyword evidence="7 11" id="KW-0648">Protein biosynthesis</keyword>
<dbReference type="HOGENOM" id="CLU_019240_0_1_0"/>
<keyword evidence="13" id="KW-0808">Transferase</keyword>
<evidence type="ECO:0000256" key="11">
    <source>
        <dbReference type="HAMAP-Rule" id="MF_00121"/>
    </source>
</evidence>
<dbReference type="SMART" id="SM00845">
    <property type="entry name" value="GatB_Yqey"/>
    <property type="match status" value="1"/>
</dbReference>
<dbReference type="OrthoDB" id="9804078at2"/>
<dbReference type="PANTHER" id="PTHR11659">
    <property type="entry name" value="GLUTAMYL-TRNA GLN AMIDOTRANSFERASE SUBUNIT B MITOCHONDRIAL AND PROKARYOTIC PET112-RELATED"/>
    <property type="match status" value="1"/>
</dbReference>
<dbReference type="GO" id="GO:0006412">
    <property type="term" value="P:translation"/>
    <property type="evidence" value="ECO:0007669"/>
    <property type="project" value="UniProtKB-UniRule"/>
</dbReference>
<keyword evidence="14" id="KW-1185">Reference proteome</keyword>
<dbReference type="GO" id="GO:0005524">
    <property type="term" value="F:ATP binding"/>
    <property type="evidence" value="ECO:0007669"/>
    <property type="project" value="UniProtKB-KW"/>
</dbReference>
<reference evidence="13 14" key="1">
    <citation type="submission" date="2012-02" db="EMBL/GenBank/DDBJ databases">
        <title>Complete genome sequence of Phycisphaera mikurensis NBRC 102666.</title>
        <authorList>
            <person name="Ankai A."/>
            <person name="Hosoyama A."/>
            <person name="Terui Y."/>
            <person name="Sekine M."/>
            <person name="Fukai R."/>
            <person name="Kato Y."/>
            <person name="Nakamura S."/>
            <person name="Yamada-Narita S."/>
            <person name="Kawakoshi A."/>
            <person name="Fukunaga Y."/>
            <person name="Yamazaki S."/>
            <person name="Fujita N."/>
        </authorList>
    </citation>
    <scope>NUCLEOTIDE SEQUENCE [LARGE SCALE GENOMIC DNA]</scope>
    <source>
        <strain evidence="14">NBRC 102666 / KCTC 22515 / FYK2301M01</strain>
    </source>
</reference>
<protein>
    <recommendedName>
        <fullName evidence="3 11">Aspartyl/glutamyl-tRNA(Asn/Gln) amidotransferase subunit B</fullName>
        <shortName evidence="11">Asp/Glu-ADT subunit B</shortName>
        <ecNumber evidence="11">6.3.5.-</ecNumber>
    </recommendedName>
</protein>
<dbReference type="EMBL" id="AP012338">
    <property type="protein sequence ID" value="BAM04830.1"/>
    <property type="molecule type" value="Genomic_DNA"/>
</dbReference>
<evidence type="ECO:0000256" key="10">
    <source>
        <dbReference type="ARBA" id="ARBA00047913"/>
    </source>
</evidence>
<dbReference type="GO" id="GO:0050566">
    <property type="term" value="F:asparaginyl-tRNA synthase (glutamine-hydrolyzing) activity"/>
    <property type="evidence" value="ECO:0007669"/>
    <property type="project" value="RHEA"/>
</dbReference>
<dbReference type="Pfam" id="PF02934">
    <property type="entry name" value="GatB_N"/>
    <property type="match status" value="1"/>
</dbReference>
<dbReference type="eggNOG" id="COG0064">
    <property type="taxonomic scope" value="Bacteria"/>
</dbReference>
<dbReference type="InterPro" id="IPR018027">
    <property type="entry name" value="Asn/Gln_amidotransferase"/>
</dbReference>
<dbReference type="RefSeq" id="WP_014438043.1">
    <property type="nucleotide sequence ID" value="NC_017080.1"/>
</dbReference>